<proteinExistence type="predicted"/>
<evidence type="ECO:0008006" key="2">
    <source>
        <dbReference type="Google" id="ProtNLM"/>
    </source>
</evidence>
<reference evidence="1" key="1">
    <citation type="journal article" date="2012" name="Nat. Biotechnol.">
        <title>Reference genome sequence of the model plant Setaria.</title>
        <authorList>
            <person name="Bennetzen J.L."/>
            <person name="Schmutz J."/>
            <person name="Wang H."/>
            <person name="Percifield R."/>
            <person name="Hawkins J."/>
            <person name="Pontaroli A.C."/>
            <person name="Estep M."/>
            <person name="Feng L."/>
            <person name="Vaughn J.N."/>
            <person name="Grimwood J."/>
            <person name="Jenkins J."/>
            <person name="Barry K."/>
            <person name="Lindquist E."/>
            <person name="Hellsten U."/>
            <person name="Deshpande S."/>
            <person name="Wang X."/>
            <person name="Wu X."/>
            <person name="Mitros T."/>
            <person name="Triplett J."/>
            <person name="Yang X."/>
            <person name="Ye C.Y."/>
            <person name="Mauro-Herrera M."/>
            <person name="Wang L."/>
            <person name="Li P."/>
            <person name="Sharma M."/>
            <person name="Sharma R."/>
            <person name="Ronald P.C."/>
            <person name="Panaud O."/>
            <person name="Kellogg E.A."/>
            <person name="Brutnell T.P."/>
            <person name="Doust A.N."/>
            <person name="Tuskan G.A."/>
            <person name="Rokhsar D."/>
            <person name="Devos K.M."/>
        </authorList>
    </citation>
    <scope>NUCLEOTIDE SEQUENCE [LARGE SCALE GENOMIC DNA]</scope>
    <source>
        <strain evidence="1">Yugu1</strain>
    </source>
</reference>
<evidence type="ECO:0000313" key="1">
    <source>
        <dbReference type="EMBL" id="RCV18554.1"/>
    </source>
</evidence>
<dbReference type="OrthoDB" id="688154at2759"/>
<name>A0A368QL61_SETIT</name>
<sequence length="158" mass="17095">MTTTSGHLPSTLPPSTEICSLSSPQQRASCGDTATALLHEGMKTATTMVPQPKTLQTATCNSSGCPCLLPASYRMDDSTFDALEEIEISFLTGSSEEEEFAKLLQSRCNMVTLKRVDLTVPFVPDSSEIMEVVEGIRSMCCPNSKVQFIVLAKEVPKL</sequence>
<organism evidence="1">
    <name type="scientific">Setaria italica</name>
    <name type="common">Foxtail millet</name>
    <name type="synonym">Panicum italicum</name>
    <dbReference type="NCBI Taxonomy" id="4555"/>
    <lineage>
        <taxon>Eukaryota</taxon>
        <taxon>Viridiplantae</taxon>
        <taxon>Streptophyta</taxon>
        <taxon>Embryophyta</taxon>
        <taxon>Tracheophyta</taxon>
        <taxon>Spermatophyta</taxon>
        <taxon>Magnoliopsida</taxon>
        <taxon>Liliopsida</taxon>
        <taxon>Poales</taxon>
        <taxon>Poaceae</taxon>
        <taxon>PACMAD clade</taxon>
        <taxon>Panicoideae</taxon>
        <taxon>Panicodae</taxon>
        <taxon>Paniceae</taxon>
        <taxon>Cenchrinae</taxon>
        <taxon>Setaria</taxon>
    </lineage>
</organism>
<protein>
    <recommendedName>
        <fullName evidence="2">FBD domain-containing protein</fullName>
    </recommendedName>
</protein>
<dbReference type="AlphaFoldDB" id="A0A368QL61"/>
<reference evidence="1" key="2">
    <citation type="submission" date="2015-07" db="EMBL/GenBank/DDBJ databases">
        <authorList>
            <person name="Noorani M."/>
        </authorList>
    </citation>
    <scope>NUCLEOTIDE SEQUENCE</scope>
    <source>
        <strain evidence="1">Yugu1</strain>
    </source>
</reference>
<dbReference type="EMBL" id="CM003530">
    <property type="protein sequence ID" value="RCV18554.1"/>
    <property type="molecule type" value="Genomic_DNA"/>
</dbReference>
<gene>
    <name evidence="1" type="ORF">SETIT_3G310200v2</name>
</gene>
<accession>A0A368QL61</accession>